<accession>A0ABT0T203</accession>
<dbReference type="EMBL" id="JAMJPK010000005">
    <property type="protein sequence ID" value="MCL7940945.1"/>
    <property type="molecule type" value="Genomic_DNA"/>
</dbReference>
<dbReference type="Gene3D" id="3.60.21.10">
    <property type="match status" value="1"/>
</dbReference>
<organism evidence="3 4">
    <name type="scientific">Halomonas gemina</name>
    <dbReference type="NCBI Taxonomy" id="2945105"/>
    <lineage>
        <taxon>Bacteria</taxon>
        <taxon>Pseudomonadati</taxon>
        <taxon>Pseudomonadota</taxon>
        <taxon>Gammaproteobacteria</taxon>
        <taxon>Oceanospirillales</taxon>
        <taxon>Halomonadaceae</taxon>
        <taxon>Halomonas</taxon>
    </lineage>
</organism>
<dbReference type="Pfam" id="PF09587">
    <property type="entry name" value="PGA_cap"/>
    <property type="match status" value="1"/>
</dbReference>
<dbReference type="PANTHER" id="PTHR33393">
    <property type="entry name" value="POLYGLUTAMINE SYNTHESIS ACCESSORY PROTEIN RV0574C-RELATED"/>
    <property type="match status" value="1"/>
</dbReference>
<protein>
    <submittedName>
        <fullName evidence="3">CapA family protein</fullName>
    </submittedName>
</protein>
<gene>
    <name evidence="3" type="ORF">M8009_11670</name>
</gene>
<dbReference type="RefSeq" id="WP_250061268.1">
    <property type="nucleotide sequence ID" value="NZ_JAMJPK010000005.1"/>
</dbReference>
<dbReference type="InterPro" id="IPR019079">
    <property type="entry name" value="Capsule_synth_CapA"/>
</dbReference>
<name>A0ABT0T203_9GAMM</name>
<evidence type="ECO:0000313" key="4">
    <source>
        <dbReference type="Proteomes" id="UP001165369"/>
    </source>
</evidence>
<evidence type="ECO:0000259" key="2">
    <source>
        <dbReference type="SMART" id="SM00854"/>
    </source>
</evidence>
<dbReference type="SUPFAM" id="SSF56300">
    <property type="entry name" value="Metallo-dependent phosphatases"/>
    <property type="match status" value="1"/>
</dbReference>
<dbReference type="SMART" id="SM00854">
    <property type="entry name" value="PGA_cap"/>
    <property type="match status" value="1"/>
</dbReference>
<dbReference type="InterPro" id="IPR052169">
    <property type="entry name" value="CW_Biosynth-Accessory"/>
</dbReference>
<proteinExistence type="inferred from homology"/>
<feature type="domain" description="Capsule synthesis protein CapA" evidence="2">
    <location>
        <begin position="5"/>
        <end position="285"/>
    </location>
</feature>
<comment type="caution">
    <text evidence="3">The sequence shown here is derived from an EMBL/GenBank/DDBJ whole genome shotgun (WGS) entry which is preliminary data.</text>
</comment>
<evidence type="ECO:0000313" key="3">
    <source>
        <dbReference type="EMBL" id="MCL7940945.1"/>
    </source>
</evidence>
<evidence type="ECO:0000256" key="1">
    <source>
        <dbReference type="ARBA" id="ARBA00005662"/>
    </source>
</evidence>
<sequence>MADVTLWLAGDVMTARGIDQILLHPGDPRILEPYMTSAIDYVRLAERVTGPIPHPVDFAYVWGDALAWLERQAPDLRLINLETAVTTSDAAEPKGIHYRMHPANLPVLAAAGVDACVLANNHVLDWGRQGLGETLAVLGKAGYATAGAGLDRLQARVPARFEVPGGRVRLLAFGLPSSGVPIDWAAGDERPGVNVLADLSREAVSTIAADVARGRESGELALVSLHWGGNWGYAIPDAHREFAHRLIDEAGVDLVWGHSSHHALGIEVYRGRLILYGCGDLINDYEGITGHEGFRGDLALLYFPTLCPTGGRLKRLVMVPLQRRHFRLNRAPRDEAEWLCRMLNREGRPLGTRVRHDGHGQLVLEWQGERRGRSADVLLYCPS</sequence>
<dbReference type="Proteomes" id="UP001165369">
    <property type="component" value="Unassembled WGS sequence"/>
</dbReference>
<dbReference type="InterPro" id="IPR029052">
    <property type="entry name" value="Metallo-depent_PP-like"/>
</dbReference>
<reference evidence="3" key="1">
    <citation type="submission" date="2022-05" db="EMBL/GenBank/DDBJ databases">
        <title>Halomonas geminus sp. nov. and Halomonas llamarensis sp. nov. isolated from high-altitude salars of the Atacama Desert.</title>
        <authorList>
            <person name="Hintersatz C."/>
            <person name="Rojas L.A."/>
            <person name="Wei T.-S."/>
            <person name="Kutschke S."/>
            <person name="Lehmann F."/>
            <person name="Jain R."/>
            <person name="Pollmann K."/>
        </authorList>
    </citation>
    <scope>NUCLEOTIDE SEQUENCE</scope>
    <source>
        <strain evidence="3">ATCH28</strain>
    </source>
</reference>
<keyword evidence="4" id="KW-1185">Reference proteome</keyword>
<dbReference type="PANTHER" id="PTHR33393:SF11">
    <property type="entry name" value="POLYGLUTAMINE SYNTHESIS ACCESSORY PROTEIN RV0574C-RELATED"/>
    <property type="match status" value="1"/>
</dbReference>
<comment type="similarity">
    <text evidence="1">Belongs to the CapA family.</text>
</comment>
<dbReference type="CDD" id="cd07381">
    <property type="entry name" value="MPP_CapA"/>
    <property type="match status" value="1"/>
</dbReference>